<evidence type="ECO:0000313" key="3">
    <source>
        <dbReference type="Proteomes" id="UP001159179"/>
    </source>
</evidence>
<evidence type="ECO:0000313" key="2">
    <source>
        <dbReference type="EMBL" id="MDH5163381.1"/>
    </source>
</evidence>
<gene>
    <name evidence="2" type="ORF">P5X88_20825</name>
</gene>
<dbReference type="InterPro" id="IPR027417">
    <property type="entry name" value="P-loop_NTPase"/>
</dbReference>
<dbReference type="GO" id="GO:0009898">
    <property type="term" value="C:cytoplasmic side of plasma membrane"/>
    <property type="evidence" value="ECO:0007669"/>
    <property type="project" value="TreeGrafter"/>
</dbReference>
<dbReference type="GO" id="GO:0016887">
    <property type="term" value="F:ATP hydrolysis activity"/>
    <property type="evidence" value="ECO:0007669"/>
    <property type="project" value="TreeGrafter"/>
</dbReference>
<dbReference type="Proteomes" id="UP001159179">
    <property type="component" value="Unassembled WGS sequence"/>
</dbReference>
<dbReference type="GO" id="GO:0005524">
    <property type="term" value="F:ATP binding"/>
    <property type="evidence" value="ECO:0007669"/>
    <property type="project" value="TreeGrafter"/>
</dbReference>
<protein>
    <submittedName>
        <fullName evidence="2">AAA family ATPase</fullName>
    </submittedName>
</protein>
<dbReference type="GO" id="GO:0051782">
    <property type="term" value="P:negative regulation of cell division"/>
    <property type="evidence" value="ECO:0007669"/>
    <property type="project" value="TreeGrafter"/>
</dbReference>
<proteinExistence type="predicted"/>
<dbReference type="RefSeq" id="WP_212945978.1">
    <property type="nucleotide sequence ID" value="NZ_BOQX01000010.1"/>
</dbReference>
<organism evidence="2 3">
    <name type="scientific">Heyndrickxia oleronia</name>
    <dbReference type="NCBI Taxonomy" id="38875"/>
    <lineage>
        <taxon>Bacteria</taxon>
        <taxon>Bacillati</taxon>
        <taxon>Bacillota</taxon>
        <taxon>Bacilli</taxon>
        <taxon>Bacillales</taxon>
        <taxon>Bacillaceae</taxon>
        <taxon>Heyndrickxia</taxon>
    </lineage>
</organism>
<dbReference type="InterPro" id="IPR050625">
    <property type="entry name" value="ParA/MinD_ATPase"/>
</dbReference>
<dbReference type="GeneID" id="79870086"/>
<dbReference type="AlphaFoldDB" id="A0AAW6T3E2"/>
<dbReference type="SUPFAM" id="SSF52540">
    <property type="entry name" value="P-loop containing nucleoside triphosphate hydrolases"/>
    <property type="match status" value="1"/>
</dbReference>
<comment type="caution">
    <text evidence="2">The sequence shown here is derived from an EMBL/GenBank/DDBJ whole genome shotgun (WGS) entry which is preliminary data.</text>
</comment>
<accession>A0AAW6T3E2</accession>
<name>A0AAW6T3E2_9BACI</name>
<dbReference type="PANTHER" id="PTHR43384:SF13">
    <property type="entry name" value="SLR0110 PROTEIN"/>
    <property type="match status" value="1"/>
</dbReference>
<dbReference type="EMBL" id="JAROYP010000014">
    <property type="protein sequence ID" value="MDH5163381.1"/>
    <property type="molecule type" value="Genomic_DNA"/>
</dbReference>
<dbReference type="PANTHER" id="PTHR43384">
    <property type="entry name" value="SEPTUM SITE-DETERMINING PROTEIN MIND HOMOLOG, CHLOROPLASTIC-RELATED"/>
    <property type="match status" value="1"/>
</dbReference>
<dbReference type="Gene3D" id="3.40.50.300">
    <property type="entry name" value="P-loop containing nucleotide triphosphate hydrolases"/>
    <property type="match status" value="1"/>
</dbReference>
<sequence length="284" mass="32419">MIFDLKNVNAPSFAQPLKQHVNKSMNRKKLIIVGSSGKGGTGKTTISVNLALFYKSLGHSVVLCDFDTPYGDVASMLQVSDDRNIATWLKLPSDLPSNVINNLLIDTKEGLKVLPSIQRADEEQYVNNEMLAKKIIENLKEFDVVIVDAAPKFDFLTEEAYKQATDIIMVSDPNLISLNNIYRGIQHLKQKKVDVRNISLVVNKVQKKLGQSFEQYRRITSVDNIYEIPYEAKMQEWMNNGIIPMSNKKNSKMIRSLIEIADDVYPTIQSYEQKSWRLFKWKKA</sequence>
<dbReference type="InterPro" id="IPR025669">
    <property type="entry name" value="AAA_dom"/>
</dbReference>
<evidence type="ECO:0000259" key="1">
    <source>
        <dbReference type="Pfam" id="PF13614"/>
    </source>
</evidence>
<dbReference type="Pfam" id="PF13614">
    <property type="entry name" value="AAA_31"/>
    <property type="match status" value="1"/>
</dbReference>
<reference evidence="2" key="1">
    <citation type="submission" date="2023-03" db="EMBL/GenBank/DDBJ databases">
        <title>Bacterial isolates from washroom surfaces on a university campus.</title>
        <authorList>
            <person name="Holman D.B."/>
            <person name="Gzyl K.E."/>
            <person name="Taheri A.E."/>
        </authorList>
    </citation>
    <scope>NUCLEOTIDE SEQUENCE</scope>
    <source>
        <strain evidence="2">RD03</strain>
    </source>
</reference>
<feature type="domain" description="AAA" evidence="1">
    <location>
        <begin position="31"/>
        <end position="190"/>
    </location>
</feature>
<dbReference type="GO" id="GO:0005829">
    <property type="term" value="C:cytosol"/>
    <property type="evidence" value="ECO:0007669"/>
    <property type="project" value="TreeGrafter"/>
</dbReference>